<name>A0AC35U8T0_9BILA</name>
<evidence type="ECO:0000313" key="1">
    <source>
        <dbReference type="Proteomes" id="UP000095286"/>
    </source>
</evidence>
<organism evidence="1 2">
    <name type="scientific">Rhabditophanes sp. KR3021</name>
    <dbReference type="NCBI Taxonomy" id="114890"/>
    <lineage>
        <taxon>Eukaryota</taxon>
        <taxon>Metazoa</taxon>
        <taxon>Ecdysozoa</taxon>
        <taxon>Nematoda</taxon>
        <taxon>Chromadorea</taxon>
        <taxon>Rhabditida</taxon>
        <taxon>Tylenchina</taxon>
        <taxon>Panagrolaimomorpha</taxon>
        <taxon>Strongyloidoidea</taxon>
        <taxon>Alloionematidae</taxon>
        <taxon>Rhabditophanes</taxon>
    </lineage>
</organism>
<sequence length="636" mass="71387">MARTIQLIENIARLKGITMEEYEPFPVKSIRPPPSEIKPNMNKIVFLKNERFLFNWTEIVNIDHFLKQSGSSMSNGQIRFKIPYGYENTILAKDKKSGVSIILRSCAIIEGIMQPLQRDDYPIGLSLHLGTINCTGSLPREIAYSSSDEKKRVSIPTILNDCLPKDIICGKREAEFSMSFRTDDKYKKKKKYAMAVILAEKRSIDEVLNEIESRPKRSVDDFKTEILKFMNADEDILLEKSVVSLSSSITATRIKIPIRGVNCRHLLIDDLREYLQTNEETEKWECLICKKSMKPDDIFIDQYYSDLLSSNKTAMEVELYKDGKITVTKYQDNSSGEELISSDDEEANAYQKSLGIIPARDFSYLYNSVGVLPTIDSAVPQLPQSRTISRNSIATSTILKQESINDNASKRFTKKRPCSNDISFNGNEIECITILDSDDEGPPPAKKAAPPPNMMASMQLIVDNANFNGSSILPNPPIPKNNNLIGSTIISIPPIVESEAEIVSSTSVYPISPALSLELPTRPSIKNIIATLDSLNKDTLDTSNRILNLGLTDIIDDDLDFHKHNQNGTLNASYKERENSDALMDYYSSKNKADDSSNPSSNTYIGPVYETIKSTLQKLDNDPENTSKCFPNELDF</sequence>
<proteinExistence type="predicted"/>
<dbReference type="Proteomes" id="UP000095286">
    <property type="component" value="Unplaced"/>
</dbReference>
<dbReference type="WBParaSite" id="RSKR_0000905100.1">
    <property type="protein sequence ID" value="RSKR_0000905100.1"/>
    <property type="gene ID" value="RSKR_0000905100"/>
</dbReference>
<accession>A0AC35U8T0</accession>
<reference evidence="2" key="1">
    <citation type="submission" date="2016-11" db="UniProtKB">
        <authorList>
            <consortium name="WormBaseParasite"/>
        </authorList>
    </citation>
    <scope>IDENTIFICATION</scope>
    <source>
        <strain evidence="2">KR3021</strain>
    </source>
</reference>
<protein>
    <submittedName>
        <fullName evidence="2">SP-RING-type domain-containing protein</fullName>
    </submittedName>
</protein>
<evidence type="ECO:0000313" key="2">
    <source>
        <dbReference type="WBParaSite" id="RSKR_0000905100.1"/>
    </source>
</evidence>